<keyword evidence="2" id="KW-0547">Nucleotide-binding</keyword>
<gene>
    <name evidence="4" type="ordered locus">Bathy14g01760</name>
</gene>
<dbReference type="OrthoDB" id="158357at2759"/>
<dbReference type="PANTHER" id="PTHR23086:SF8">
    <property type="entry name" value="PHOSPHATIDYLINOSITOL 5-PHOSPHATE 4-KINASE, ISOFORM A"/>
    <property type="match status" value="1"/>
</dbReference>
<name>K8ENJ0_9CHLO</name>
<dbReference type="GO" id="GO:0046854">
    <property type="term" value="P:phosphatidylinositol phosphate biosynthetic process"/>
    <property type="evidence" value="ECO:0007669"/>
    <property type="project" value="TreeGrafter"/>
</dbReference>
<dbReference type="PROSITE" id="PS51455">
    <property type="entry name" value="PIPK"/>
    <property type="match status" value="1"/>
</dbReference>
<evidence type="ECO:0000256" key="1">
    <source>
        <dbReference type="ARBA" id="ARBA00012172"/>
    </source>
</evidence>
<dbReference type="InterPro" id="IPR002498">
    <property type="entry name" value="PInositol-4-P-4/5-kinase_core"/>
</dbReference>
<dbReference type="eggNOG" id="ENOG502SR2T">
    <property type="taxonomic scope" value="Eukaryota"/>
</dbReference>
<keyword evidence="2" id="KW-0808">Transferase</keyword>
<dbReference type="SUPFAM" id="SSF56104">
    <property type="entry name" value="SAICAR synthase-like"/>
    <property type="match status" value="1"/>
</dbReference>
<reference evidence="4 5" key="1">
    <citation type="submission" date="2011-10" db="EMBL/GenBank/DDBJ databases">
        <authorList>
            <person name="Genoscope - CEA"/>
        </authorList>
    </citation>
    <scope>NUCLEOTIDE SEQUENCE [LARGE SCALE GENOMIC DNA]</scope>
    <source>
        <strain evidence="4 5">RCC 1105</strain>
    </source>
</reference>
<dbReference type="InterPro" id="IPR027484">
    <property type="entry name" value="PInositol-4-P-5-kinase_N"/>
</dbReference>
<protein>
    <recommendedName>
        <fullName evidence="1">1-phosphatidylinositol-4-phosphate 5-kinase</fullName>
        <ecNumber evidence="1">2.7.1.68</ecNumber>
    </recommendedName>
</protein>
<sequence>MIIGNELVETLYDDIFTKVRSGFGVSDEFLLSNFDFENLREGGGKGGSLLSRSLCGNFFVKELSKSDKHTILSGSFCELYSECVLSRDSLLCRILCIFTRRVDGKLYIAMGNCIPISEKSWDLIYDLKGTADDKTLVRNGKTVDEVHKRFWRLDWMFLEAIGKVTKNRLRYVEGKREAFTSSIILTTEQKKEIMTTIKRDLQFFVEQDLMDYSMIVAIKQIDKVHEKISFESTAIHEDMYNSFKVWDGDKLYIVYVGIIDFLQGWTTGKRVAHVIKCMFAPKPISTVHPVVYAEQFENFFEKKFCTT</sequence>
<dbReference type="AlphaFoldDB" id="K8ENJ0"/>
<dbReference type="InterPro" id="IPR027483">
    <property type="entry name" value="PInositol-4-P-4/5-kinase_C_sf"/>
</dbReference>
<organism evidence="4 5">
    <name type="scientific">Bathycoccus prasinos</name>
    <dbReference type="NCBI Taxonomy" id="41875"/>
    <lineage>
        <taxon>Eukaryota</taxon>
        <taxon>Viridiplantae</taxon>
        <taxon>Chlorophyta</taxon>
        <taxon>Mamiellophyceae</taxon>
        <taxon>Mamiellales</taxon>
        <taxon>Bathycoccaceae</taxon>
        <taxon>Bathycoccus</taxon>
    </lineage>
</organism>
<dbReference type="GO" id="GO:0016308">
    <property type="term" value="F:1-phosphatidylinositol-4-phosphate 5-kinase activity"/>
    <property type="evidence" value="ECO:0007669"/>
    <property type="project" value="UniProtKB-EC"/>
</dbReference>
<dbReference type="PANTHER" id="PTHR23086">
    <property type="entry name" value="PHOSPHATIDYLINOSITOL-4-PHOSPHATE 5-KINASE"/>
    <property type="match status" value="1"/>
</dbReference>
<proteinExistence type="predicted"/>
<dbReference type="EMBL" id="FO082265">
    <property type="protein sequence ID" value="CCO19529.1"/>
    <property type="molecule type" value="Genomic_DNA"/>
</dbReference>
<dbReference type="STRING" id="41875.K8ENJ0"/>
<dbReference type="EC" id="2.7.1.68" evidence="1"/>
<dbReference type="Pfam" id="PF01504">
    <property type="entry name" value="PIP5K"/>
    <property type="match status" value="1"/>
</dbReference>
<keyword evidence="2" id="KW-0067">ATP-binding</keyword>
<dbReference type="GeneID" id="19011854"/>
<evidence type="ECO:0000256" key="2">
    <source>
        <dbReference type="PROSITE-ProRule" id="PRU00781"/>
    </source>
</evidence>
<dbReference type="Gene3D" id="3.30.800.10">
    <property type="entry name" value="Phosphatidylinositol Phosphate Kinase II Beta"/>
    <property type="match status" value="1"/>
</dbReference>
<dbReference type="Gene3D" id="3.30.810.10">
    <property type="entry name" value="2-Layer Sandwich"/>
    <property type="match status" value="1"/>
</dbReference>
<evidence type="ECO:0000259" key="3">
    <source>
        <dbReference type="PROSITE" id="PS51455"/>
    </source>
</evidence>
<evidence type="ECO:0000313" key="4">
    <source>
        <dbReference type="EMBL" id="CCO19529.1"/>
    </source>
</evidence>
<dbReference type="Proteomes" id="UP000198341">
    <property type="component" value="Chromosome 14"/>
</dbReference>
<dbReference type="KEGG" id="bpg:Bathy14g01760"/>
<dbReference type="GO" id="GO:0005886">
    <property type="term" value="C:plasma membrane"/>
    <property type="evidence" value="ECO:0007669"/>
    <property type="project" value="TreeGrafter"/>
</dbReference>
<evidence type="ECO:0000313" key="5">
    <source>
        <dbReference type="Proteomes" id="UP000198341"/>
    </source>
</evidence>
<dbReference type="RefSeq" id="XP_007509072.1">
    <property type="nucleotide sequence ID" value="XM_007509010.1"/>
</dbReference>
<dbReference type="SMART" id="SM00330">
    <property type="entry name" value="PIPKc"/>
    <property type="match status" value="1"/>
</dbReference>
<feature type="domain" description="PIPK" evidence="3">
    <location>
        <begin position="1"/>
        <end position="304"/>
    </location>
</feature>
<dbReference type="GO" id="GO:0005524">
    <property type="term" value="F:ATP binding"/>
    <property type="evidence" value="ECO:0007669"/>
    <property type="project" value="UniProtKB-UniRule"/>
</dbReference>
<dbReference type="InterPro" id="IPR023610">
    <property type="entry name" value="PInositol-4/5-P-5/4-kinase"/>
</dbReference>
<accession>K8ENJ0</accession>
<keyword evidence="2" id="KW-0418">Kinase</keyword>
<keyword evidence="5" id="KW-1185">Reference proteome</keyword>